<feature type="region of interest" description="Disordered" evidence="9">
    <location>
        <begin position="19"/>
        <end position="66"/>
    </location>
</feature>
<keyword evidence="5" id="KW-0677">Repeat</keyword>
<dbReference type="Pfam" id="PF22191">
    <property type="entry name" value="IBR_1"/>
    <property type="match status" value="1"/>
</dbReference>
<dbReference type="EC" id="2.3.2.31" evidence="2"/>
<dbReference type="OrthoDB" id="1431934at2759"/>
<evidence type="ECO:0000256" key="2">
    <source>
        <dbReference type="ARBA" id="ARBA00012251"/>
    </source>
</evidence>
<dbReference type="GO" id="GO:0016567">
    <property type="term" value="P:protein ubiquitination"/>
    <property type="evidence" value="ECO:0007669"/>
    <property type="project" value="InterPro"/>
</dbReference>
<evidence type="ECO:0000259" key="11">
    <source>
        <dbReference type="PROSITE" id="PS51873"/>
    </source>
</evidence>
<dbReference type="GO" id="GO:0008270">
    <property type="term" value="F:zinc ion binding"/>
    <property type="evidence" value="ECO:0007669"/>
    <property type="project" value="UniProtKB-KW"/>
</dbReference>
<evidence type="ECO:0000256" key="8">
    <source>
        <dbReference type="ARBA" id="ARBA00022833"/>
    </source>
</evidence>
<comment type="catalytic activity">
    <reaction evidence="1">
        <text>[E2 ubiquitin-conjugating enzyme]-S-ubiquitinyl-L-cysteine + [acceptor protein]-L-lysine = [E2 ubiquitin-conjugating enzyme]-L-cysteine + [acceptor protein]-N(6)-ubiquitinyl-L-lysine.</text>
        <dbReference type="EC" id="2.3.2.31"/>
    </reaction>
</comment>
<feature type="region of interest" description="Disordered" evidence="9">
    <location>
        <begin position="81"/>
        <end position="111"/>
    </location>
</feature>
<proteinExistence type="predicted"/>
<evidence type="ECO:0000256" key="7">
    <source>
        <dbReference type="ARBA" id="ARBA00022786"/>
    </source>
</evidence>
<gene>
    <name evidence="12" type="ORF">AGERDE_LOCUS862</name>
</gene>
<keyword evidence="13" id="KW-1185">Reference proteome</keyword>
<accession>A0A9N8V0A8</accession>
<keyword evidence="7" id="KW-0833">Ubl conjugation pathway</keyword>
<comment type="caution">
    <text evidence="12">The sequence shown here is derived from an EMBL/GenBank/DDBJ whole genome shotgun (WGS) entry which is preliminary data.</text>
</comment>
<evidence type="ECO:0000256" key="4">
    <source>
        <dbReference type="ARBA" id="ARBA00022723"/>
    </source>
</evidence>
<evidence type="ECO:0000313" key="13">
    <source>
        <dbReference type="Proteomes" id="UP000789831"/>
    </source>
</evidence>
<dbReference type="PANTHER" id="PTHR11685">
    <property type="entry name" value="RBR FAMILY RING FINGER AND IBR DOMAIN-CONTAINING"/>
    <property type="match status" value="1"/>
</dbReference>
<dbReference type="SUPFAM" id="SSF57850">
    <property type="entry name" value="RING/U-box"/>
    <property type="match status" value="3"/>
</dbReference>
<feature type="compositionally biased region" description="Polar residues" evidence="9">
    <location>
        <begin position="545"/>
        <end position="561"/>
    </location>
</feature>
<keyword evidence="6" id="KW-0863">Zinc-finger</keyword>
<feature type="compositionally biased region" description="Basic and acidic residues" evidence="9">
    <location>
        <begin position="594"/>
        <end position="604"/>
    </location>
</feature>
<name>A0A9N8V0A8_9GLOM</name>
<dbReference type="InterPro" id="IPR002867">
    <property type="entry name" value="IBR_dom"/>
</dbReference>
<keyword evidence="4" id="KW-0479">Metal-binding</keyword>
<feature type="region of interest" description="Disordered" evidence="9">
    <location>
        <begin position="234"/>
        <end position="277"/>
    </location>
</feature>
<feature type="compositionally biased region" description="Polar residues" evidence="9">
    <location>
        <begin position="245"/>
        <end position="255"/>
    </location>
</feature>
<dbReference type="InterPro" id="IPR044066">
    <property type="entry name" value="TRIAD_supradom"/>
</dbReference>
<feature type="compositionally biased region" description="Low complexity" evidence="9">
    <location>
        <begin position="312"/>
        <end position="330"/>
    </location>
</feature>
<dbReference type="InterPro" id="IPR013083">
    <property type="entry name" value="Znf_RING/FYVE/PHD"/>
</dbReference>
<feature type="domain" description="RING-type" evidence="11">
    <location>
        <begin position="386"/>
        <end position="701"/>
    </location>
</feature>
<reference evidence="12" key="1">
    <citation type="submission" date="2021-06" db="EMBL/GenBank/DDBJ databases">
        <authorList>
            <person name="Kallberg Y."/>
            <person name="Tangrot J."/>
            <person name="Rosling A."/>
        </authorList>
    </citation>
    <scope>NUCLEOTIDE SEQUENCE</scope>
    <source>
        <strain evidence="12">MT106</strain>
    </source>
</reference>
<dbReference type="AlphaFoldDB" id="A0A9N8V0A8"/>
<feature type="chain" id="PRO_5040235629" description="RBR-type E3 ubiquitin transferase" evidence="10">
    <location>
        <begin position="24"/>
        <end position="701"/>
    </location>
</feature>
<dbReference type="CDD" id="cd20335">
    <property type="entry name" value="BRcat_RBR"/>
    <property type="match status" value="1"/>
</dbReference>
<keyword evidence="10" id="KW-0732">Signal</keyword>
<dbReference type="SMART" id="SM00647">
    <property type="entry name" value="IBR"/>
    <property type="match status" value="2"/>
</dbReference>
<dbReference type="PROSITE" id="PS51873">
    <property type="entry name" value="TRIAD"/>
    <property type="match status" value="1"/>
</dbReference>
<feature type="region of interest" description="Disordered" evidence="9">
    <location>
        <begin position="167"/>
        <end position="200"/>
    </location>
</feature>
<dbReference type="EMBL" id="CAJVPL010000049">
    <property type="protein sequence ID" value="CAG8438467.1"/>
    <property type="molecule type" value="Genomic_DNA"/>
</dbReference>
<organism evidence="12 13">
    <name type="scientific">Ambispora gerdemannii</name>
    <dbReference type="NCBI Taxonomy" id="144530"/>
    <lineage>
        <taxon>Eukaryota</taxon>
        <taxon>Fungi</taxon>
        <taxon>Fungi incertae sedis</taxon>
        <taxon>Mucoromycota</taxon>
        <taxon>Glomeromycotina</taxon>
        <taxon>Glomeromycetes</taxon>
        <taxon>Archaeosporales</taxon>
        <taxon>Ambisporaceae</taxon>
        <taxon>Ambispora</taxon>
    </lineage>
</organism>
<evidence type="ECO:0000256" key="5">
    <source>
        <dbReference type="ARBA" id="ARBA00022737"/>
    </source>
</evidence>
<keyword evidence="8" id="KW-0862">Zinc</keyword>
<evidence type="ECO:0000256" key="10">
    <source>
        <dbReference type="SAM" id="SignalP"/>
    </source>
</evidence>
<evidence type="ECO:0000256" key="6">
    <source>
        <dbReference type="ARBA" id="ARBA00022771"/>
    </source>
</evidence>
<protein>
    <recommendedName>
        <fullName evidence="2">RBR-type E3 ubiquitin transferase</fullName>
        <ecNumber evidence="2">2.3.2.31</ecNumber>
    </recommendedName>
</protein>
<feature type="compositionally biased region" description="Low complexity" evidence="9">
    <location>
        <begin position="45"/>
        <end position="60"/>
    </location>
</feature>
<feature type="region of interest" description="Disordered" evidence="9">
    <location>
        <begin position="311"/>
        <end position="333"/>
    </location>
</feature>
<dbReference type="Proteomes" id="UP000789831">
    <property type="component" value="Unassembled WGS sequence"/>
</dbReference>
<dbReference type="CDD" id="cd20336">
    <property type="entry name" value="Rcat_RBR"/>
    <property type="match status" value="1"/>
</dbReference>
<evidence type="ECO:0000256" key="3">
    <source>
        <dbReference type="ARBA" id="ARBA00022679"/>
    </source>
</evidence>
<sequence>MNILAFYLHHLQLATTLPPPVQSASKDNTPPPISFASNPPLIDLSSNPSPSVINNNNTVTDNGKEKEDLNESLDRIFSSLSPSHLGSNVPPPSSSVINNSSTVTDNGKKKENLDEYSRILFPPPPPPLIDLGRNVLPPSPPVINNNSTVTDNSKKENDKYLFYPFVNSNNAKSNDATEENTKSNFDINNNTNKNLEDNDSFSLRDFPLSPIINNNKQKFDSQSFSLDTTSRNQALNNQDQKHKQLTFNSRYSSPRSTKKHTFPISSRSTTIVPPPLLSSPPISPSLLSPPPISPRSTTIVLPQRSFTNPYLSVQSSSSSSPSQNSILASSPQNSISFLPSRNPTLTSSSQSPNSVSSWINSALASYPLSPILPLPSRSTTSASSPRKKECIICTETFDMTQLIQISINCQHENNICQECVARHIEHELQDKGNIEIRCLNENCRSVMTEDYVKKSSSETIFERYQKLSLVSALSQMDEFYWCLNPNCDSGQIHYEGDAAPIMTCQSCSKKTCVMHSLPIPDGSLNCPQCTNITETFDNEEVITQASTAPQRISPLSSNNSHLLKETDIPLNESHVREKNSKKKSLLNLFKRSHGSKEKRNRETYTRQTRKQALKQREQKRQEDLQKATNRRREEKSKAYIDSRTKKCPKCNTNIEKSEGCDHMTCRAPRCGYEFCWLCFADYNAIRQNGNESHMPNCKYYG</sequence>
<dbReference type="Gene3D" id="3.30.40.10">
    <property type="entry name" value="Zinc/RING finger domain, C3HC4 (zinc finger)"/>
    <property type="match status" value="1"/>
</dbReference>
<feature type="compositionally biased region" description="Basic and acidic residues" evidence="9">
    <location>
        <begin position="614"/>
        <end position="640"/>
    </location>
</feature>
<dbReference type="GO" id="GO:0061630">
    <property type="term" value="F:ubiquitin protein ligase activity"/>
    <property type="evidence" value="ECO:0007669"/>
    <property type="project" value="UniProtKB-EC"/>
</dbReference>
<dbReference type="Pfam" id="PF01485">
    <property type="entry name" value="IBR"/>
    <property type="match status" value="1"/>
</dbReference>
<evidence type="ECO:0000313" key="12">
    <source>
        <dbReference type="EMBL" id="CAG8438467.1"/>
    </source>
</evidence>
<feature type="region of interest" description="Disordered" evidence="9">
    <location>
        <begin position="545"/>
        <end position="640"/>
    </location>
</feature>
<feature type="signal peptide" evidence="10">
    <location>
        <begin position="1"/>
        <end position="23"/>
    </location>
</feature>
<evidence type="ECO:0000256" key="9">
    <source>
        <dbReference type="SAM" id="MobiDB-lite"/>
    </source>
</evidence>
<feature type="compositionally biased region" description="Low complexity" evidence="9">
    <location>
        <begin position="94"/>
        <end position="104"/>
    </location>
</feature>
<dbReference type="Gene3D" id="1.20.120.1750">
    <property type="match status" value="1"/>
</dbReference>
<keyword evidence="3" id="KW-0808">Transferase</keyword>
<evidence type="ECO:0000256" key="1">
    <source>
        <dbReference type="ARBA" id="ARBA00001798"/>
    </source>
</evidence>
<feature type="compositionally biased region" description="Basic and acidic residues" evidence="9">
    <location>
        <begin position="562"/>
        <end position="578"/>
    </location>
</feature>
<dbReference type="InterPro" id="IPR031127">
    <property type="entry name" value="E3_UB_ligase_RBR"/>
</dbReference>
<feature type="compositionally biased region" description="Basic residues" evidence="9">
    <location>
        <begin position="579"/>
        <end position="593"/>
    </location>
</feature>